<dbReference type="RefSeq" id="WP_134484612.1">
    <property type="nucleotide sequence ID" value="NZ_LR216287.1"/>
</dbReference>
<dbReference type="SUPFAM" id="SSF54593">
    <property type="entry name" value="Glyoxalase/Bleomycin resistance protein/Dihydroxybiphenyl dioxygenase"/>
    <property type="match status" value="1"/>
</dbReference>
<accession>A0A484IBD1</accession>
<organism evidence="2 3">
    <name type="scientific">Candidatus Nitrosocosmicus franklandianus</name>
    <dbReference type="NCBI Taxonomy" id="1798806"/>
    <lineage>
        <taxon>Archaea</taxon>
        <taxon>Nitrososphaerota</taxon>
        <taxon>Nitrososphaeria</taxon>
        <taxon>Nitrososphaerales</taxon>
        <taxon>Nitrososphaeraceae</taxon>
        <taxon>Candidatus Nitrosocosmicus</taxon>
    </lineage>
</organism>
<feature type="domain" description="VOC" evidence="1">
    <location>
        <begin position="12"/>
        <end position="142"/>
    </location>
</feature>
<dbReference type="InterPro" id="IPR029068">
    <property type="entry name" value="Glyas_Bleomycin-R_OHBP_Dase"/>
</dbReference>
<evidence type="ECO:0000313" key="3">
    <source>
        <dbReference type="Proteomes" id="UP000294299"/>
    </source>
</evidence>
<reference evidence="2 3" key="1">
    <citation type="submission" date="2019-02" db="EMBL/GenBank/DDBJ databases">
        <authorList>
            <person name="Lehtovirta-Morley E L."/>
        </authorList>
    </citation>
    <scope>NUCLEOTIDE SEQUENCE [LARGE SCALE GENOMIC DNA]</scope>
    <source>
        <strain evidence="2">NFRAN1</strain>
    </source>
</reference>
<dbReference type="KEGG" id="nfn:NFRAN_2066"/>
<name>A0A484IBD1_9ARCH</name>
<feature type="domain" description="VOC" evidence="1">
    <location>
        <begin position="166"/>
        <end position="304"/>
    </location>
</feature>
<keyword evidence="3" id="KW-1185">Reference proteome</keyword>
<dbReference type="Proteomes" id="UP000294299">
    <property type="component" value="Chromosome NFRAN"/>
</dbReference>
<dbReference type="AlphaFoldDB" id="A0A484IBD1"/>
<dbReference type="InterPro" id="IPR052537">
    <property type="entry name" value="Extradiol_RC_dioxygenase"/>
</dbReference>
<dbReference type="Pfam" id="PF00903">
    <property type="entry name" value="Glyoxalase"/>
    <property type="match status" value="2"/>
</dbReference>
<dbReference type="OrthoDB" id="9710at2157"/>
<dbReference type="Gene3D" id="3.10.180.10">
    <property type="entry name" value="2,3-Dihydroxybiphenyl 1,2-Dioxygenase, domain 1"/>
    <property type="match status" value="2"/>
</dbReference>
<dbReference type="InterPro" id="IPR004360">
    <property type="entry name" value="Glyas_Fos-R_dOase_dom"/>
</dbReference>
<dbReference type="EC" id="1.13.11.-" evidence="2"/>
<dbReference type="EMBL" id="LR216287">
    <property type="protein sequence ID" value="VFJ14388.1"/>
    <property type="molecule type" value="Genomic_DNA"/>
</dbReference>
<dbReference type="PANTHER" id="PTHR36110:SF2">
    <property type="entry name" value="RING-CLEAVING DIOXYGENASE MHQE-RELATED"/>
    <property type="match status" value="1"/>
</dbReference>
<dbReference type="PANTHER" id="PTHR36110">
    <property type="entry name" value="RING-CLEAVING DIOXYGENASE MHQE-RELATED"/>
    <property type="match status" value="1"/>
</dbReference>
<evidence type="ECO:0000259" key="1">
    <source>
        <dbReference type="PROSITE" id="PS51819"/>
    </source>
</evidence>
<keyword evidence="2" id="KW-0223">Dioxygenase</keyword>
<dbReference type="InterPro" id="IPR037523">
    <property type="entry name" value="VOC_core"/>
</dbReference>
<gene>
    <name evidence="2" type="primary">mhqO</name>
    <name evidence="2" type="ORF">NFRAN_2066</name>
</gene>
<proteinExistence type="predicted"/>
<sequence>MKSKNNHKGILGIHHITAIAGNPQKNIDFYTGFLGLRLVKLTVNFDDPTTYHFYYGDNIGRPGTILTFFPWYTMPKGFRGTGQVITTSFSIPEHAIEYWLNRLKSHEISYAGPIKRFDDGEDNEQVITLYDPDGMEIELVAHKIAEERKEYVWRKGPVPEEYATRGFYSATLSLEGYERTADLLTENMGFSNTKKEGNRFRFEIKDKEKMIDNFYSNKEKRKLDLLNSPSSVDLICLPDTRRGYMGLGSVHHIAWRTPNDESQLDLRKRIVNTGLNATPVIDRRYFHSVYFREPGGILFEIATDPPGFLVDQNEDELGQKLLLPQWLEPDRKYLEQVLPKINIPSLDKFTNYSSSNQTDKGLTEREKRK</sequence>
<dbReference type="GeneID" id="39421344"/>
<dbReference type="PROSITE" id="PS51819">
    <property type="entry name" value="VOC"/>
    <property type="match status" value="2"/>
</dbReference>
<dbReference type="CDD" id="cd08347">
    <property type="entry name" value="PcpA_C_like"/>
    <property type="match status" value="1"/>
</dbReference>
<evidence type="ECO:0000313" key="2">
    <source>
        <dbReference type="EMBL" id="VFJ14388.1"/>
    </source>
</evidence>
<dbReference type="GO" id="GO:0051213">
    <property type="term" value="F:dioxygenase activity"/>
    <property type="evidence" value="ECO:0007669"/>
    <property type="project" value="UniProtKB-KW"/>
</dbReference>
<protein>
    <submittedName>
        <fullName evidence="2">Putative ring-cleaving dioxygenase MhqO</fullName>
        <ecNumber evidence="2">1.13.11.-</ecNumber>
    </submittedName>
</protein>
<keyword evidence="2" id="KW-0560">Oxidoreductase</keyword>